<evidence type="ECO:0000256" key="24">
    <source>
        <dbReference type="ARBA" id="ARBA00050486"/>
    </source>
</evidence>
<evidence type="ECO:0000256" key="3">
    <source>
        <dbReference type="ARBA" id="ARBA00004520"/>
    </source>
</evidence>
<evidence type="ECO:0000313" key="36">
    <source>
        <dbReference type="EMBL" id="KAJ1520670.1"/>
    </source>
</evidence>
<evidence type="ECO:0000256" key="16">
    <source>
        <dbReference type="ARBA" id="ARBA00023136"/>
    </source>
</evidence>
<evidence type="ECO:0000256" key="29">
    <source>
        <dbReference type="ARBA" id="ARBA00063298"/>
    </source>
</evidence>
<dbReference type="InterPro" id="IPR002921">
    <property type="entry name" value="Fungal_lipase-type"/>
</dbReference>
<dbReference type="GO" id="GO:0004465">
    <property type="term" value="F:lipoprotein lipase activity"/>
    <property type="evidence" value="ECO:0007669"/>
    <property type="project" value="TreeGrafter"/>
</dbReference>
<keyword evidence="12" id="KW-0442">Lipid degradation</keyword>
<feature type="domain" description="Fungal lipase-type" evidence="35">
    <location>
        <begin position="361"/>
        <end position="497"/>
    </location>
</feature>
<accession>A0AAV7X6L0</accession>
<dbReference type="SUPFAM" id="SSF53474">
    <property type="entry name" value="alpha/beta-Hydrolases"/>
    <property type="match status" value="1"/>
</dbReference>
<dbReference type="AlphaFoldDB" id="A0AAV7X6L0"/>
<feature type="compositionally biased region" description="Polar residues" evidence="33">
    <location>
        <begin position="1096"/>
        <end position="1112"/>
    </location>
</feature>
<keyword evidence="14" id="KW-0770">Synapse</keyword>
<keyword evidence="13 34" id="KW-1133">Transmembrane helix</keyword>
<dbReference type="Proteomes" id="UP001075354">
    <property type="component" value="Chromosome 14"/>
</dbReference>
<dbReference type="GO" id="GO:0032591">
    <property type="term" value="C:dendritic spine membrane"/>
    <property type="evidence" value="ECO:0007669"/>
    <property type="project" value="UniProtKB-SubCell"/>
</dbReference>
<keyword evidence="5" id="KW-1003">Cell membrane</keyword>
<comment type="catalytic activity">
    <reaction evidence="28">
        <text>1-(9Z-octadecenoyl)-2-O-(5Z,8Z,11Z,14Z-eicosatetraenyl)-sn-glycerol + H2O = 2-O-(5Z,8Z,11Z,14Z)-eicosatetraenylglycerol + (9Z)-octadecenoate + H(+)</text>
        <dbReference type="Rhea" id="RHEA:38527"/>
        <dbReference type="ChEBI" id="CHEBI:15377"/>
        <dbReference type="ChEBI" id="CHEBI:15378"/>
        <dbReference type="ChEBI" id="CHEBI:30823"/>
        <dbReference type="ChEBI" id="CHEBI:75913"/>
        <dbReference type="ChEBI" id="CHEBI:75914"/>
    </reaction>
    <physiologicalReaction direction="left-to-right" evidence="28">
        <dbReference type="Rhea" id="RHEA:38528"/>
    </physiologicalReaction>
</comment>
<feature type="compositionally biased region" description="Polar residues" evidence="33">
    <location>
        <begin position="726"/>
        <end position="744"/>
    </location>
</feature>
<evidence type="ECO:0000256" key="23">
    <source>
        <dbReference type="ARBA" id="ARBA00048382"/>
    </source>
</evidence>
<dbReference type="GO" id="GO:0019369">
    <property type="term" value="P:arachidonate metabolic process"/>
    <property type="evidence" value="ECO:0007669"/>
    <property type="project" value="TreeGrafter"/>
</dbReference>
<keyword evidence="19" id="KW-0966">Cell projection</keyword>
<evidence type="ECO:0000256" key="2">
    <source>
        <dbReference type="ARBA" id="ARBA00004332"/>
    </source>
</evidence>
<sequence>MDMDNATWCARQLWRNLIGYLCIMVVSAVLELMISVTAMRGGILEVERRTGIKYQLYCRLGVMGFELTWLVLGAVWLSFHYYDCPADSLPKNVMMGAVIGNWVLFLCVVLTVWCSFDAAGRSWVKMKKYQRSMRESEGRFHYKRSGSRNRNWRQRKVMRAYQQSWDQRCKWLLCCVRGTDRNQNSFADIARLLSDFFRDLDVVPSDVVAGLVLLRKFQKIERESIVNQRKNDTYDFLSGVAVTSQTRFLALHDPQHYNHFQDVIHYMHFALGAYGWPMYLMTHRFGLCQLCSRLSSCMCFPCGNRKDTAIIVEDNCCQCNYAALQQMVQEGDVEVVYATYHVDVGETPFFVAVDYVHQKVVISIRGTLSMKDVITDLNAESETLPLDPPREDWSGHKGMVHAAVYIREKMEIDNVLVRAFNHCAERGTQDFGLVLVGHSLGAGAAAILAIMMRQQYPDLQCFAYSPPGGLLSMPAVEYSKQFITSVVVGKDVVPRIGLHQMESLRADLINAIKRSKDPKWKTIMCNVCCGCGCAPMPTSAVELSADDSNMMEYQKEKGIAREVAYHPNDSSIALTVHQPLYPPGRIIHVVRHHPKKGENKYEKKWRQVLSKREPVYQALWANNTDFDEVLISPVMIQDHMPDTVLNALKKVITTVGPAKPQRTVSTLPITSPLSEALLDSERSRLLNAGNLTPGTPNAPTPPHRLLLETSFTSLQSPCTEIRHVTGSLNSSNGSHGRLTSSSTGGLRWSAGPPLQTPPAALSGIPWECASSVEDRYNSRPSSSGHGTGSQKKVDLIHDDWLGLAPLATPESLSEVSSISSRTSSVHIDRSKEYFSICGRTKLGSNGNQDVVLVQGPGESPAFPVLLHSSPRSPLLRRTPKINGNLSTAAEDVGSNIKFAMTNINLASIAVRRNLPIPIEDSNTLTNSSEDEDVSLGSFHTHRPRRCSTEIDLPIRRPSPLSRTVDHGSIDCCSEVDCPQLSPCQEQISPCDNPPIICKEDIEEEMVSNNLRSHKGPVCQTSADSGNYQCGSESLATSECSGDSLSGPYAVRQTGSEGISSISPPASAGHSRSIAPDALPLLKNIGTMDIGDRDNESISSYGKTSQHSYSNTAPDKRESSV</sequence>
<evidence type="ECO:0000256" key="4">
    <source>
        <dbReference type="ARBA" id="ARBA00010701"/>
    </source>
</evidence>
<feature type="transmembrane region" description="Helical" evidence="34">
    <location>
        <begin position="431"/>
        <end position="452"/>
    </location>
</feature>
<dbReference type="GO" id="GO:0098839">
    <property type="term" value="C:postsynaptic density membrane"/>
    <property type="evidence" value="ECO:0007669"/>
    <property type="project" value="UniProtKB-SubCell"/>
</dbReference>
<evidence type="ECO:0000256" key="18">
    <source>
        <dbReference type="ARBA" id="ARBA00023257"/>
    </source>
</evidence>
<keyword evidence="9" id="KW-0967">Endosome</keyword>
<name>A0AAV7X6L0_9NEOP</name>
<evidence type="ECO:0000256" key="14">
    <source>
        <dbReference type="ARBA" id="ARBA00023018"/>
    </source>
</evidence>
<evidence type="ECO:0000256" key="10">
    <source>
        <dbReference type="ARBA" id="ARBA00022801"/>
    </source>
</evidence>
<keyword evidence="7 34" id="KW-0812">Transmembrane</keyword>
<evidence type="ECO:0000256" key="1">
    <source>
        <dbReference type="ARBA" id="ARBA00001913"/>
    </source>
</evidence>
<dbReference type="Pfam" id="PF01764">
    <property type="entry name" value="Lipase_3"/>
    <property type="match status" value="1"/>
</dbReference>
<dbReference type="GO" id="GO:0046872">
    <property type="term" value="F:metal ion binding"/>
    <property type="evidence" value="ECO:0007669"/>
    <property type="project" value="UniProtKB-KW"/>
</dbReference>
<evidence type="ECO:0000256" key="28">
    <source>
        <dbReference type="ARBA" id="ARBA00052463"/>
    </source>
</evidence>
<evidence type="ECO:0000256" key="12">
    <source>
        <dbReference type="ARBA" id="ARBA00022963"/>
    </source>
</evidence>
<dbReference type="FunFam" id="3.40.50.1820:FF:000015">
    <property type="entry name" value="Sn1-specific diacylglycerol lipase alpha"/>
    <property type="match status" value="1"/>
</dbReference>
<keyword evidence="17" id="KW-0325">Glycoprotein</keyword>
<evidence type="ECO:0000256" key="19">
    <source>
        <dbReference type="ARBA" id="ARBA00023273"/>
    </source>
</evidence>
<dbReference type="PANTHER" id="PTHR45792:SF8">
    <property type="entry name" value="DIACYLGLYCEROL LIPASE-ALPHA"/>
    <property type="match status" value="1"/>
</dbReference>
<gene>
    <name evidence="36" type="ORF">ONE63_003774</name>
</gene>
<evidence type="ECO:0000256" key="31">
    <source>
        <dbReference type="ARBA" id="ARBA00081678"/>
    </source>
</evidence>
<evidence type="ECO:0000256" key="34">
    <source>
        <dbReference type="SAM" id="Phobius"/>
    </source>
</evidence>
<comment type="catalytic activity">
    <reaction evidence="26">
        <text>1-(9Z-octadecenoyl)-2-(5Z,8Z,11Z,14Z-eicosatetraenoyl)-sn-glycerol + H2O = 2-(5Z,8Z,11Z,14Z-eicosatetraenoyl)-glycerol + (9Z)-octadecenoate + H(+)</text>
        <dbReference type="Rhea" id="RHEA:38515"/>
        <dbReference type="ChEBI" id="CHEBI:15377"/>
        <dbReference type="ChEBI" id="CHEBI:15378"/>
        <dbReference type="ChEBI" id="CHEBI:30823"/>
        <dbReference type="ChEBI" id="CHEBI:52392"/>
        <dbReference type="ChEBI" id="CHEBI:75449"/>
    </reaction>
    <physiologicalReaction direction="left-to-right" evidence="26">
        <dbReference type="Rhea" id="RHEA:38516"/>
    </physiologicalReaction>
</comment>
<evidence type="ECO:0000256" key="30">
    <source>
        <dbReference type="ARBA" id="ARBA00071957"/>
    </source>
</evidence>
<organism evidence="36 37">
    <name type="scientific">Megalurothrips usitatus</name>
    <name type="common">bean blossom thrips</name>
    <dbReference type="NCBI Taxonomy" id="439358"/>
    <lineage>
        <taxon>Eukaryota</taxon>
        <taxon>Metazoa</taxon>
        <taxon>Ecdysozoa</taxon>
        <taxon>Arthropoda</taxon>
        <taxon>Hexapoda</taxon>
        <taxon>Insecta</taxon>
        <taxon>Pterygota</taxon>
        <taxon>Neoptera</taxon>
        <taxon>Paraneoptera</taxon>
        <taxon>Thysanoptera</taxon>
        <taxon>Terebrantia</taxon>
        <taxon>Thripoidea</taxon>
        <taxon>Thripidae</taxon>
        <taxon>Megalurothrips</taxon>
    </lineage>
</organism>
<evidence type="ECO:0000256" key="20">
    <source>
        <dbReference type="ARBA" id="ARBA00024531"/>
    </source>
</evidence>
<dbReference type="EC" id="3.1.1.116" evidence="21"/>
<comment type="catalytic activity">
    <reaction evidence="27">
        <text>1-octadecanoyl-2-(5Z,8Z,11Z,14Z-eicosatetraenoyl)-sn-glycerol + H2O = 2-(5Z,8Z,11Z,14Z-eicosatetraenoyl)-glycerol + octadecanoate + H(+)</text>
        <dbReference type="Rhea" id="RHEA:38507"/>
        <dbReference type="ChEBI" id="CHEBI:15377"/>
        <dbReference type="ChEBI" id="CHEBI:15378"/>
        <dbReference type="ChEBI" id="CHEBI:25629"/>
        <dbReference type="ChEBI" id="CHEBI:52392"/>
        <dbReference type="ChEBI" id="CHEBI:75728"/>
    </reaction>
    <physiologicalReaction direction="left-to-right" evidence="27">
        <dbReference type="Rhea" id="RHEA:38508"/>
    </physiologicalReaction>
</comment>
<evidence type="ECO:0000256" key="33">
    <source>
        <dbReference type="SAM" id="MobiDB-lite"/>
    </source>
</evidence>
<comment type="caution">
    <text evidence="36">The sequence shown here is derived from an EMBL/GenBank/DDBJ whole genome shotgun (WGS) entry which is preliminary data.</text>
</comment>
<evidence type="ECO:0000256" key="9">
    <source>
        <dbReference type="ARBA" id="ARBA00022753"/>
    </source>
</evidence>
<evidence type="ECO:0000256" key="27">
    <source>
        <dbReference type="ARBA" id="ARBA00052106"/>
    </source>
</evidence>
<evidence type="ECO:0000256" key="21">
    <source>
        <dbReference type="ARBA" id="ARBA00026104"/>
    </source>
</evidence>
<evidence type="ECO:0000256" key="25">
    <source>
        <dbReference type="ARBA" id="ARBA00050709"/>
    </source>
</evidence>
<feature type="transmembrane region" description="Helical" evidence="34">
    <location>
        <begin position="102"/>
        <end position="124"/>
    </location>
</feature>
<evidence type="ECO:0000256" key="13">
    <source>
        <dbReference type="ARBA" id="ARBA00022989"/>
    </source>
</evidence>
<dbReference type="Gene3D" id="3.40.50.1820">
    <property type="entry name" value="alpha/beta hydrolase"/>
    <property type="match status" value="1"/>
</dbReference>
<dbReference type="GO" id="GO:0098921">
    <property type="term" value="P:retrograde trans-synaptic signaling by endocannabinoid"/>
    <property type="evidence" value="ECO:0007669"/>
    <property type="project" value="UniProtKB-ARBA"/>
</dbReference>
<evidence type="ECO:0000256" key="17">
    <source>
        <dbReference type="ARBA" id="ARBA00023180"/>
    </source>
</evidence>
<dbReference type="InterPro" id="IPR052214">
    <property type="entry name" value="DAG_Lipase-Related"/>
</dbReference>
<feature type="compositionally biased region" description="Polar residues" evidence="33">
    <location>
        <begin position="1052"/>
        <end position="1063"/>
    </location>
</feature>
<keyword evidence="10" id="KW-0378">Hydrolase</keyword>
<comment type="catalytic activity">
    <reaction evidence="25">
        <text>1-(9Z-octadecenoyl)-2-(9Z,12Z-octadecadienoyl)-sn-glycerol + H2O = 2-(9Z,12Z-octadecadienoyl)-glycerol + (9Z)-octadecenoate + H(+)</text>
        <dbReference type="Rhea" id="RHEA:38523"/>
        <dbReference type="ChEBI" id="CHEBI:15377"/>
        <dbReference type="ChEBI" id="CHEBI:15378"/>
        <dbReference type="ChEBI" id="CHEBI:30823"/>
        <dbReference type="ChEBI" id="CHEBI:75450"/>
        <dbReference type="ChEBI" id="CHEBI:75457"/>
    </reaction>
    <physiologicalReaction direction="left-to-right" evidence="25">
        <dbReference type="Rhea" id="RHEA:38524"/>
    </physiologicalReaction>
</comment>
<reference evidence="36" key="1">
    <citation type="submission" date="2022-12" db="EMBL/GenBank/DDBJ databases">
        <title>Chromosome-level genome assembly of the bean flower thrips Megalurothrips usitatus.</title>
        <authorList>
            <person name="Ma L."/>
            <person name="Liu Q."/>
            <person name="Li H."/>
            <person name="Cai W."/>
        </authorList>
    </citation>
    <scope>NUCLEOTIDE SEQUENCE</scope>
    <source>
        <strain evidence="36">Cailab_2022a</strain>
    </source>
</reference>
<dbReference type="GO" id="GO:0046340">
    <property type="term" value="P:diacylglycerol catabolic process"/>
    <property type="evidence" value="ECO:0007669"/>
    <property type="project" value="TreeGrafter"/>
</dbReference>
<keyword evidence="16 34" id="KW-0472">Membrane</keyword>
<feature type="region of interest" description="Disordered" evidence="33">
    <location>
        <begin position="724"/>
        <end position="753"/>
    </location>
</feature>
<evidence type="ECO:0000256" key="6">
    <source>
        <dbReference type="ARBA" id="ARBA00022553"/>
    </source>
</evidence>
<dbReference type="EMBL" id="JAPTSV010000014">
    <property type="protein sequence ID" value="KAJ1520670.1"/>
    <property type="molecule type" value="Genomic_DNA"/>
</dbReference>
<keyword evidence="11" id="KW-0106">Calcium</keyword>
<comment type="similarity">
    <text evidence="4">Belongs to the AB hydrolase superfamily. Lipase family.</text>
</comment>
<keyword evidence="37" id="KW-1185">Reference proteome</keyword>
<comment type="catalytic activity">
    <reaction evidence="24">
        <text>1-(9Z-octadecenoyl)-2-octadecanoyl-sn-glycerol + H2O = 2-octadecanoylglycerol + (9Z)-octadecenoate + H(+)</text>
        <dbReference type="Rhea" id="RHEA:38519"/>
        <dbReference type="ChEBI" id="CHEBI:15377"/>
        <dbReference type="ChEBI" id="CHEBI:15378"/>
        <dbReference type="ChEBI" id="CHEBI:30823"/>
        <dbReference type="ChEBI" id="CHEBI:75448"/>
        <dbReference type="ChEBI" id="CHEBI:75456"/>
    </reaction>
    <physiologicalReaction direction="left-to-right" evidence="24">
        <dbReference type="Rhea" id="RHEA:38520"/>
    </physiologicalReaction>
</comment>
<evidence type="ECO:0000256" key="7">
    <source>
        <dbReference type="ARBA" id="ARBA00022692"/>
    </source>
</evidence>
<comment type="catalytic activity">
    <reaction evidence="20">
        <text>a 1,2-diacyl-sn-glycerol + H2O = a 2-acylglycerol + a fatty acid + H(+)</text>
        <dbReference type="Rhea" id="RHEA:33275"/>
        <dbReference type="ChEBI" id="CHEBI:15377"/>
        <dbReference type="ChEBI" id="CHEBI:15378"/>
        <dbReference type="ChEBI" id="CHEBI:17389"/>
        <dbReference type="ChEBI" id="CHEBI:17815"/>
        <dbReference type="ChEBI" id="CHEBI:28868"/>
        <dbReference type="EC" id="3.1.1.116"/>
    </reaction>
    <physiologicalReaction direction="left-to-right" evidence="20">
        <dbReference type="Rhea" id="RHEA:33276"/>
    </physiologicalReaction>
</comment>
<evidence type="ECO:0000256" key="8">
    <source>
        <dbReference type="ARBA" id="ARBA00022723"/>
    </source>
</evidence>
<evidence type="ECO:0000259" key="35">
    <source>
        <dbReference type="Pfam" id="PF01764"/>
    </source>
</evidence>
<evidence type="ECO:0000256" key="26">
    <source>
        <dbReference type="ARBA" id="ARBA00050861"/>
    </source>
</evidence>
<evidence type="ECO:0000256" key="32">
    <source>
        <dbReference type="ARBA" id="ARBA00082132"/>
    </source>
</evidence>
<evidence type="ECO:0000256" key="11">
    <source>
        <dbReference type="ARBA" id="ARBA00022837"/>
    </source>
</evidence>
<keyword evidence="6" id="KW-0597">Phosphoprotein</keyword>
<dbReference type="CDD" id="cd00519">
    <property type="entry name" value="Lipase_3"/>
    <property type="match status" value="1"/>
</dbReference>
<keyword evidence="18" id="KW-0628">Postsynaptic cell membrane</keyword>
<evidence type="ECO:0000256" key="15">
    <source>
        <dbReference type="ARBA" id="ARBA00023098"/>
    </source>
</evidence>
<feature type="transmembrane region" description="Helical" evidence="34">
    <location>
        <begin position="60"/>
        <end position="82"/>
    </location>
</feature>
<feature type="transmembrane region" description="Helical" evidence="34">
    <location>
        <begin position="17"/>
        <end position="39"/>
    </location>
</feature>
<protein>
    <recommendedName>
        <fullName evidence="30">Diacylglycerol lipase-alpha</fullName>
        <ecNumber evidence="21">3.1.1.116</ecNumber>
    </recommendedName>
    <alternativeName>
        <fullName evidence="32">Neural stem cell-derived dendrite regulator</fullName>
    </alternativeName>
    <alternativeName>
        <fullName evidence="31">Sn1-specific diacylglycerol lipase alpha</fullName>
    </alternativeName>
</protein>
<evidence type="ECO:0000256" key="5">
    <source>
        <dbReference type="ARBA" id="ARBA00022475"/>
    </source>
</evidence>
<keyword evidence="15" id="KW-0443">Lipid metabolism</keyword>
<proteinExistence type="inferred from homology"/>
<evidence type="ECO:0000256" key="22">
    <source>
        <dbReference type="ARBA" id="ARBA00037872"/>
    </source>
</evidence>
<evidence type="ECO:0000313" key="37">
    <source>
        <dbReference type="Proteomes" id="UP001075354"/>
    </source>
</evidence>
<keyword evidence="8" id="KW-0479">Metal-binding</keyword>
<comment type="subunit">
    <text evidence="29">Interacts (via C-terminal) with CAMK2A; leading to the phosphorylation and inhibition of DAGLA enzymatic activity. Interacts (via PPXXF motif) with HOMER1 and HOMER2; this interaction is required for DAGLA membrane localization.</text>
</comment>
<comment type="catalytic activity">
    <reaction evidence="23">
        <text>1,2-di-(9Z-octadecenoyl)-sn-glycerol + H2O = 2-(9Z-octadecenoyl)-glycerol + (9Z)-octadecenoate + H(+)</text>
        <dbReference type="Rhea" id="RHEA:38511"/>
        <dbReference type="ChEBI" id="CHEBI:15377"/>
        <dbReference type="ChEBI" id="CHEBI:15378"/>
        <dbReference type="ChEBI" id="CHEBI:30823"/>
        <dbReference type="ChEBI" id="CHEBI:52333"/>
        <dbReference type="ChEBI" id="CHEBI:73990"/>
    </reaction>
    <physiologicalReaction direction="left-to-right" evidence="23">
        <dbReference type="Rhea" id="RHEA:38512"/>
    </physiologicalReaction>
</comment>
<dbReference type="GO" id="GO:0031901">
    <property type="term" value="C:early endosome membrane"/>
    <property type="evidence" value="ECO:0007669"/>
    <property type="project" value="UniProtKB-SubCell"/>
</dbReference>
<feature type="region of interest" description="Disordered" evidence="33">
    <location>
        <begin position="1086"/>
        <end position="1120"/>
    </location>
</feature>
<comment type="subcellular location">
    <subcellularLocation>
        <location evidence="2">Cell projection</location>
        <location evidence="2">Dendritic spine membrane</location>
        <topology evidence="2">Multi-pass membrane protein</topology>
    </subcellularLocation>
    <subcellularLocation>
        <location evidence="3">Early endosome membrane</location>
        <topology evidence="3">Multi-pass membrane protein</topology>
    </subcellularLocation>
    <subcellularLocation>
        <location evidence="22">Postsynaptic density membrane</location>
        <topology evidence="22">Multi-pass membrane protein</topology>
    </subcellularLocation>
</comment>
<dbReference type="PANTHER" id="PTHR45792">
    <property type="entry name" value="DIACYLGLYCEROL LIPASE HOMOLOG-RELATED"/>
    <property type="match status" value="1"/>
</dbReference>
<feature type="region of interest" description="Disordered" evidence="33">
    <location>
        <begin position="1047"/>
        <end position="1073"/>
    </location>
</feature>
<dbReference type="InterPro" id="IPR029058">
    <property type="entry name" value="AB_hydrolase_fold"/>
</dbReference>
<comment type="cofactor">
    <cofactor evidence="1">
        <name>Ca(2+)</name>
        <dbReference type="ChEBI" id="CHEBI:29108"/>
    </cofactor>
</comment>
<dbReference type="GO" id="GO:0047372">
    <property type="term" value="F:monoacylglycerol lipase activity"/>
    <property type="evidence" value="ECO:0007669"/>
    <property type="project" value="UniProtKB-ARBA"/>
</dbReference>